<keyword evidence="3" id="KW-1185">Reference proteome</keyword>
<dbReference type="PANTHER" id="PTHR43162:SF1">
    <property type="entry name" value="PRESTALK A DIFFERENTIATION PROTEIN A"/>
    <property type="match status" value="1"/>
</dbReference>
<feature type="domain" description="NmrA-like" evidence="1">
    <location>
        <begin position="30"/>
        <end position="327"/>
    </location>
</feature>
<evidence type="ECO:0000313" key="3">
    <source>
        <dbReference type="Proteomes" id="UP001600888"/>
    </source>
</evidence>
<reference evidence="2 3" key="1">
    <citation type="submission" date="2024-03" db="EMBL/GenBank/DDBJ databases">
        <title>A high-quality draft genome sequence of Diaporthe vaccinii, a causative agent of upright dieback and viscid rot disease in cranberry plants.</title>
        <authorList>
            <person name="Sarrasin M."/>
            <person name="Lang B.F."/>
            <person name="Burger G."/>
        </authorList>
    </citation>
    <scope>NUCLEOTIDE SEQUENCE [LARGE SCALE GENOMIC DNA]</scope>
    <source>
        <strain evidence="2 3">IS7</strain>
    </source>
</reference>
<dbReference type="EMBL" id="JBAWTH010000079">
    <property type="protein sequence ID" value="KAL2279162.1"/>
    <property type="molecule type" value="Genomic_DNA"/>
</dbReference>
<name>A0ABR4E9R1_9PEZI</name>
<accession>A0ABR4E9R1</accession>
<protein>
    <recommendedName>
        <fullName evidence="1">NmrA-like domain-containing protein</fullName>
    </recommendedName>
</protein>
<sequence>MVAAKLFHEPSLHHQTGQHPQSIKAARYDNVIVFGPTGAVGASAALEANKRGAKVWLAMRNTSKAIAEIPADVEKSGKFERVRADLTDPDSIATAVKESGAKAAYLYLIFGSRDHMRGCLQAMKDAGVEYVVFLSSVSVAPGKDLRSFPPELFIGYSHAQVELALEEIGFPYVTALRPASFASNHYNMGLDKSEKPPKANITFENSLVDNIVPSDIGAVGGAVLLERPSNGKEVIFLCGPDHITLKESWATIKKVSGRDDLDTTPLDAEEWLARMCRHTPLPLAKELLQTYEEWRDPEAMLPRAEFQQAVANIKKFSGREPTKFEDYVEAHKAEWLAV</sequence>
<dbReference type="SUPFAM" id="SSF51735">
    <property type="entry name" value="NAD(P)-binding Rossmann-fold domains"/>
    <property type="match status" value="1"/>
</dbReference>
<evidence type="ECO:0000313" key="2">
    <source>
        <dbReference type="EMBL" id="KAL2279162.1"/>
    </source>
</evidence>
<dbReference type="InterPro" id="IPR008030">
    <property type="entry name" value="NmrA-like"/>
</dbReference>
<dbReference type="InterPro" id="IPR051604">
    <property type="entry name" value="Ergot_Alk_Oxidoreductase"/>
</dbReference>
<dbReference type="Gene3D" id="3.40.50.720">
    <property type="entry name" value="NAD(P)-binding Rossmann-like Domain"/>
    <property type="match status" value="1"/>
</dbReference>
<gene>
    <name evidence="2" type="ORF">FJTKL_13727</name>
</gene>
<dbReference type="PANTHER" id="PTHR43162">
    <property type="match status" value="1"/>
</dbReference>
<evidence type="ECO:0000259" key="1">
    <source>
        <dbReference type="Pfam" id="PF05368"/>
    </source>
</evidence>
<organism evidence="2 3">
    <name type="scientific">Diaporthe vaccinii</name>
    <dbReference type="NCBI Taxonomy" id="105482"/>
    <lineage>
        <taxon>Eukaryota</taxon>
        <taxon>Fungi</taxon>
        <taxon>Dikarya</taxon>
        <taxon>Ascomycota</taxon>
        <taxon>Pezizomycotina</taxon>
        <taxon>Sordariomycetes</taxon>
        <taxon>Sordariomycetidae</taxon>
        <taxon>Diaporthales</taxon>
        <taxon>Diaporthaceae</taxon>
        <taxon>Diaporthe</taxon>
        <taxon>Diaporthe eres species complex</taxon>
    </lineage>
</organism>
<proteinExistence type="predicted"/>
<dbReference type="InterPro" id="IPR036291">
    <property type="entry name" value="NAD(P)-bd_dom_sf"/>
</dbReference>
<dbReference type="Proteomes" id="UP001600888">
    <property type="component" value="Unassembled WGS sequence"/>
</dbReference>
<dbReference type="Pfam" id="PF05368">
    <property type="entry name" value="NmrA"/>
    <property type="match status" value="1"/>
</dbReference>
<comment type="caution">
    <text evidence="2">The sequence shown here is derived from an EMBL/GenBank/DDBJ whole genome shotgun (WGS) entry which is preliminary data.</text>
</comment>